<keyword evidence="2" id="KW-1185">Reference proteome</keyword>
<evidence type="ECO:0000313" key="2">
    <source>
        <dbReference type="Proteomes" id="UP001226762"/>
    </source>
</evidence>
<comment type="caution">
    <text evidence="1">The sequence shown here is derived from an EMBL/GenBank/DDBJ whole genome shotgun (WGS) entry which is preliminary data.</text>
</comment>
<sequence>MHEGSEFWGCPNWRSAENYIGWESWDERRWRWEFKRRTQAVRFGFQLELKNVWREDNPEGGIPPGLMWKDEYARTLIHLSAPDATSFGFSPLPNPLYSEALDWADEEYSYMGTDILKKTLEARTLLSFDVFHRSQKPFGGVDVLGVGQVAVVFDPNRPIEPQPAGLQEHLESYRHHSLKPLSRKHKAKWLRYLRILDAREDGASWAECADILLRGTTAATPQTAADTHAQAVKTRDGL</sequence>
<dbReference type="RefSeq" id="WP_306736632.1">
    <property type="nucleotide sequence ID" value="NZ_JANHAX010000005.1"/>
</dbReference>
<reference evidence="1" key="1">
    <citation type="submission" date="2022-07" db="EMBL/GenBank/DDBJ databases">
        <authorList>
            <person name="Otstavnykh N."/>
            <person name="Isaeva M."/>
            <person name="Bystritskaya E."/>
        </authorList>
    </citation>
    <scope>NUCLEOTIDE SEQUENCE</scope>
    <source>
        <strain evidence="1">KCTC 52189</strain>
    </source>
</reference>
<gene>
    <name evidence="1" type="ORF">NO357_15680</name>
</gene>
<dbReference type="EMBL" id="JANHAX010000005">
    <property type="protein sequence ID" value="MDQ2091341.1"/>
    <property type="molecule type" value="Genomic_DNA"/>
</dbReference>
<protein>
    <submittedName>
        <fullName evidence="1">Uncharacterized protein</fullName>
    </submittedName>
</protein>
<organism evidence="1 2">
    <name type="scientific">Marimonas arenosa</name>
    <dbReference type="NCBI Taxonomy" id="1795305"/>
    <lineage>
        <taxon>Bacteria</taxon>
        <taxon>Pseudomonadati</taxon>
        <taxon>Pseudomonadota</taxon>
        <taxon>Alphaproteobacteria</taxon>
        <taxon>Rhodobacterales</taxon>
        <taxon>Paracoccaceae</taxon>
        <taxon>Marimonas</taxon>
    </lineage>
</organism>
<name>A0AAE4B7C6_9RHOB</name>
<dbReference type="AlphaFoldDB" id="A0AAE4B7C6"/>
<reference evidence="1" key="2">
    <citation type="submission" date="2023-02" db="EMBL/GenBank/DDBJ databases">
        <title>'Rhodoalgimonas zhirmunskyi' gen. nov., isolated from a red alga.</title>
        <authorList>
            <person name="Nedashkovskaya O.I."/>
            <person name="Otstavnykh N.Y."/>
            <person name="Bystritskaya E.P."/>
            <person name="Balabanova L.A."/>
            <person name="Isaeva M.P."/>
        </authorList>
    </citation>
    <scope>NUCLEOTIDE SEQUENCE</scope>
    <source>
        <strain evidence="1">KCTC 52189</strain>
    </source>
</reference>
<evidence type="ECO:0000313" key="1">
    <source>
        <dbReference type="EMBL" id="MDQ2091341.1"/>
    </source>
</evidence>
<accession>A0AAE4B7C6</accession>
<proteinExistence type="predicted"/>
<dbReference type="Proteomes" id="UP001226762">
    <property type="component" value="Unassembled WGS sequence"/>
</dbReference>